<name>A0ABD5QCC1_9EURY</name>
<dbReference type="Gene3D" id="1.10.10.10">
    <property type="entry name" value="Winged helix-like DNA-binding domain superfamily/Winged helix DNA-binding domain"/>
    <property type="match status" value="1"/>
</dbReference>
<dbReference type="InterPro" id="IPR036388">
    <property type="entry name" value="WH-like_DNA-bd_sf"/>
</dbReference>
<accession>A0ABD5QCC1</accession>
<protein>
    <submittedName>
        <fullName evidence="2">Helix-turn-helix transcriptional regulator</fullName>
    </submittedName>
</protein>
<comment type="caution">
    <text evidence="2">The sequence shown here is derived from an EMBL/GenBank/DDBJ whole genome shotgun (WGS) entry which is preliminary data.</text>
</comment>
<evidence type="ECO:0000313" key="3">
    <source>
        <dbReference type="Proteomes" id="UP001595925"/>
    </source>
</evidence>
<sequence>MAKWLQSGRRRDICIVLAAEGELPGQRVKSELESRYDEHIEPKAFYGSLSALVDTGFVEKRTEGIQDLYALTEAGERRLREQFEWMSGAVEGGNE</sequence>
<dbReference type="EMBL" id="JBHSJG010000018">
    <property type="protein sequence ID" value="MFC4987210.1"/>
    <property type="molecule type" value="Genomic_DNA"/>
</dbReference>
<dbReference type="InterPro" id="IPR005149">
    <property type="entry name" value="Tscrpt_reg_PadR_N"/>
</dbReference>
<dbReference type="Pfam" id="PF03551">
    <property type="entry name" value="PadR"/>
    <property type="match status" value="1"/>
</dbReference>
<gene>
    <name evidence="2" type="ORF">ACFPFO_05400</name>
</gene>
<feature type="domain" description="Transcription regulator PadR N-terminal" evidence="1">
    <location>
        <begin position="17"/>
        <end position="81"/>
    </location>
</feature>
<dbReference type="Proteomes" id="UP001595925">
    <property type="component" value="Unassembled WGS sequence"/>
</dbReference>
<dbReference type="RefSeq" id="WP_224828499.1">
    <property type="nucleotide sequence ID" value="NZ_JAIVEF010000007.1"/>
</dbReference>
<keyword evidence="3" id="KW-1185">Reference proteome</keyword>
<evidence type="ECO:0000313" key="2">
    <source>
        <dbReference type="EMBL" id="MFC4987210.1"/>
    </source>
</evidence>
<evidence type="ECO:0000259" key="1">
    <source>
        <dbReference type="Pfam" id="PF03551"/>
    </source>
</evidence>
<reference evidence="2 3" key="1">
    <citation type="journal article" date="2019" name="Int. J. Syst. Evol. Microbiol.">
        <title>The Global Catalogue of Microorganisms (GCM) 10K type strain sequencing project: providing services to taxonomists for standard genome sequencing and annotation.</title>
        <authorList>
            <consortium name="The Broad Institute Genomics Platform"/>
            <consortium name="The Broad Institute Genome Sequencing Center for Infectious Disease"/>
            <person name="Wu L."/>
            <person name="Ma J."/>
        </authorList>
    </citation>
    <scope>NUCLEOTIDE SEQUENCE [LARGE SCALE GENOMIC DNA]</scope>
    <source>
        <strain evidence="2 3">CGMCC 1.15824</strain>
    </source>
</reference>
<proteinExistence type="predicted"/>
<dbReference type="SUPFAM" id="SSF46785">
    <property type="entry name" value="Winged helix' DNA-binding domain"/>
    <property type="match status" value="1"/>
</dbReference>
<organism evidence="2 3">
    <name type="scientific">Saliphagus infecundisoli</name>
    <dbReference type="NCBI Taxonomy" id="1849069"/>
    <lineage>
        <taxon>Archaea</taxon>
        <taxon>Methanobacteriati</taxon>
        <taxon>Methanobacteriota</taxon>
        <taxon>Stenosarchaea group</taxon>
        <taxon>Halobacteria</taxon>
        <taxon>Halobacteriales</taxon>
        <taxon>Natrialbaceae</taxon>
        <taxon>Saliphagus</taxon>
    </lineage>
</organism>
<dbReference type="AlphaFoldDB" id="A0ABD5QCC1"/>
<dbReference type="InterPro" id="IPR036390">
    <property type="entry name" value="WH_DNA-bd_sf"/>
</dbReference>